<proteinExistence type="predicted"/>
<dbReference type="RefSeq" id="WP_267163297.1">
    <property type="nucleotide sequence ID" value="NZ_CP112972.1"/>
</dbReference>
<sequence>MTYDMTADIAENRLYIDLNGRMDGEEIEAAAEAAVSEAEKLEGEFDIINDLAGFKPPSPDAAEPIKEAQASLREMGVDRVVRVIDDETSKIVLHAFERRSTDVGYSGEKADTVSEAERLLSSREIAGYS</sequence>
<evidence type="ECO:0000313" key="2">
    <source>
        <dbReference type="Proteomes" id="UP001596445"/>
    </source>
</evidence>
<dbReference type="GeneID" id="76629409"/>
<dbReference type="EMBL" id="JBHSZI010000001">
    <property type="protein sequence ID" value="MFC7057534.1"/>
    <property type="molecule type" value="Genomic_DNA"/>
</dbReference>
<name>A0ABD5W1P2_9EURY</name>
<dbReference type="AlphaFoldDB" id="A0ABD5W1P2"/>
<comment type="caution">
    <text evidence="1">The sequence shown here is derived from an EMBL/GenBank/DDBJ whole genome shotgun (WGS) entry which is preliminary data.</text>
</comment>
<accession>A0ABD5W1P2</accession>
<keyword evidence="2" id="KW-1185">Reference proteome</keyword>
<evidence type="ECO:0000313" key="1">
    <source>
        <dbReference type="EMBL" id="MFC7057534.1"/>
    </source>
</evidence>
<organism evidence="1 2">
    <name type="scientific">Halovenus salina</name>
    <dbReference type="NCBI Taxonomy" id="1510225"/>
    <lineage>
        <taxon>Archaea</taxon>
        <taxon>Methanobacteriati</taxon>
        <taxon>Methanobacteriota</taxon>
        <taxon>Stenosarchaea group</taxon>
        <taxon>Halobacteria</taxon>
        <taxon>Halobacteriales</taxon>
        <taxon>Haloarculaceae</taxon>
        <taxon>Halovenus</taxon>
    </lineage>
</organism>
<protein>
    <submittedName>
        <fullName evidence="1">Uncharacterized protein</fullName>
    </submittedName>
</protein>
<gene>
    <name evidence="1" type="ORF">ACFQQG_04285</name>
</gene>
<reference evidence="1 2" key="1">
    <citation type="journal article" date="2019" name="Int. J. Syst. Evol. Microbiol.">
        <title>The Global Catalogue of Microorganisms (GCM) 10K type strain sequencing project: providing services to taxonomists for standard genome sequencing and annotation.</title>
        <authorList>
            <consortium name="The Broad Institute Genomics Platform"/>
            <consortium name="The Broad Institute Genome Sequencing Center for Infectious Disease"/>
            <person name="Wu L."/>
            <person name="Ma J."/>
        </authorList>
    </citation>
    <scope>NUCLEOTIDE SEQUENCE [LARGE SCALE GENOMIC DNA]</scope>
    <source>
        <strain evidence="1 2">JCM 30072</strain>
    </source>
</reference>
<dbReference type="Proteomes" id="UP001596445">
    <property type="component" value="Unassembled WGS sequence"/>
</dbReference>